<protein>
    <recommendedName>
        <fullName evidence="3">PDZ domain-containing protein</fullName>
    </recommendedName>
</protein>
<proteinExistence type="predicted"/>
<evidence type="ECO:0008006" key="3">
    <source>
        <dbReference type="Google" id="ProtNLM"/>
    </source>
</evidence>
<dbReference type="Proteomes" id="UP000472265">
    <property type="component" value="Chromosome 20"/>
</dbReference>
<reference evidence="1" key="3">
    <citation type="submission" date="2025-09" db="UniProtKB">
        <authorList>
            <consortium name="Ensembl"/>
        </authorList>
    </citation>
    <scope>IDENTIFICATION</scope>
</reference>
<sequence length="257" mass="29211">GTNRTMIFLSAVATEIRSGYLFKSPPPNRMKSEKSWKRRYFLVKQHFSSHYEPMNALCHLMLCQFPQQHQKWGWIQKNFKCSPSSVLCIKACDRDYFLVGESRSGKTNNSVFFLGRSDDGRRCFFLAQCLTQLSRLTCGSPQHVKINTTPLNEALAVVCVSFSSLDTITPEERDIEVKHADLKKHLTLTEVEGKPCVSGWTGQPQSVCLFHKGDQILAINDLHTSSVDEFNMYLSKSLKNEVPTDCKLTTRGKTCFL</sequence>
<reference evidence="1" key="1">
    <citation type="submission" date="2021-04" db="EMBL/GenBank/DDBJ databases">
        <authorList>
            <consortium name="Wellcome Sanger Institute Data Sharing"/>
        </authorList>
    </citation>
    <scope>NUCLEOTIDE SEQUENCE [LARGE SCALE GENOMIC DNA]</scope>
</reference>
<organism evidence="1 2">
    <name type="scientific">Sparus aurata</name>
    <name type="common">Gilthead sea bream</name>
    <dbReference type="NCBI Taxonomy" id="8175"/>
    <lineage>
        <taxon>Eukaryota</taxon>
        <taxon>Metazoa</taxon>
        <taxon>Chordata</taxon>
        <taxon>Craniata</taxon>
        <taxon>Vertebrata</taxon>
        <taxon>Euteleostomi</taxon>
        <taxon>Actinopterygii</taxon>
        <taxon>Neopterygii</taxon>
        <taxon>Teleostei</taxon>
        <taxon>Neoteleostei</taxon>
        <taxon>Acanthomorphata</taxon>
        <taxon>Eupercaria</taxon>
        <taxon>Spariformes</taxon>
        <taxon>Sparidae</taxon>
        <taxon>Sparus</taxon>
    </lineage>
</organism>
<dbReference type="PANTHER" id="PTHR47014">
    <property type="entry name" value="PLECKSTRIN HOMOLOGY DOMAIN-CONTAINING FAMILY S MEMBER 1"/>
    <property type="match status" value="1"/>
</dbReference>
<dbReference type="Ensembl" id="ENSSAUT00010045193.1">
    <property type="protein sequence ID" value="ENSSAUP00010042937.1"/>
    <property type="gene ID" value="ENSSAUG00010018030.1"/>
</dbReference>
<gene>
    <name evidence="1" type="primary">plekhs1</name>
</gene>
<reference evidence="1" key="2">
    <citation type="submission" date="2025-08" db="UniProtKB">
        <authorList>
            <consortium name="Ensembl"/>
        </authorList>
    </citation>
    <scope>IDENTIFICATION</scope>
</reference>
<dbReference type="PANTHER" id="PTHR47014:SF1">
    <property type="entry name" value="PLECKSTRIN HOMOLOGY DOMAIN-CONTAINING FAMILY S MEMBER 1"/>
    <property type="match status" value="1"/>
</dbReference>
<evidence type="ECO:0000313" key="1">
    <source>
        <dbReference type="Ensembl" id="ENSSAUP00010042937.1"/>
    </source>
</evidence>
<accession>A0A671WV79</accession>
<keyword evidence="2" id="KW-1185">Reference proteome</keyword>
<dbReference type="AlphaFoldDB" id="A0A671WV79"/>
<dbReference type="InterPro" id="IPR042986">
    <property type="entry name" value="PLEKHS1"/>
</dbReference>
<evidence type="ECO:0000313" key="2">
    <source>
        <dbReference type="Proteomes" id="UP000472265"/>
    </source>
</evidence>
<dbReference type="GeneTree" id="ENSGT01030000235742"/>
<name>A0A671WV79_SPAAU</name>